<proteinExistence type="inferred from homology"/>
<organism evidence="5 6">
    <name type="scientific">Nocardia callitridis</name>
    <dbReference type="NCBI Taxonomy" id="648753"/>
    <lineage>
        <taxon>Bacteria</taxon>
        <taxon>Bacillati</taxon>
        <taxon>Actinomycetota</taxon>
        <taxon>Actinomycetes</taxon>
        <taxon>Mycobacteriales</taxon>
        <taxon>Nocardiaceae</taxon>
        <taxon>Nocardia</taxon>
    </lineage>
</organism>
<gene>
    <name evidence="5" type="ORF">GCM10023318_10400</name>
</gene>
<accession>A0ABP9JVW9</accession>
<dbReference type="GO" id="GO:0016301">
    <property type="term" value="F:kinase activity"/>
    <property type="evidence" value="ECO:0007669"/>
    <property type="project" value="UniProtKB-KW"/>
</dbReference>
<dbReference type="Pfam" id="PF02595">
    <property type="entry name" value="Gly_kinase"/>
    <property type="match status" value="1"/>
</dbReference>
<evidence type="ECO:0000256" key="3">
    <source>
        <dbReference type="ARBA" id="ARBA00022777"/>
    </source>
</evidence>
<evidence type="ECO:0000313" key="5">
    <source>
        <dbReference type="EMBL" id="GAA5045722.1"/>
    </source>
</evidence>
<evidence type="ECO:0000313" key="6">
    <source>
        <dbReference type="Proteomes" id="UP001500603"/>
    </source>
</evidence>
<keyword evidence="2 4" id="KW-0808">Transferase</keyword>
<reference evidence="6" key="1">
    <citation type="journal article" date="2019" name="Int. J. Syst. Evol. Microbiol.">
        <title>The Global Catalogue of Microorganisms (GCM) 10K type strain sequencing project: providing services to taxonomists for standard genome sequencing and annotation.</title>
        <authorList>
            <consortium name="The Broad Institute Genomics Platform"/>
            <consortium name="The Broad Institute Genome Sequencing Center for Infectious Disease"/>
            <person name="Wu L."/>
            <person name="Ma J."/>
        </authorList>
    </citation>
    <scope>NUCLEOTIDE SEQUENCE [LARGE SCALE GENOMIC DNA]</scope>
    <source>
        <strain evidence="6">JCM 18298</strain>
    </source>
</reference>
<dbReference type="PIRSF" id="PIRSF006078">
    <property type="entry name" value="GlxK"/>
    <property type="match status" value="1"/>
</dbReference>
<dbReference type="PANTHER" id="PTHR21599">
    <property type="entry name" value="GLYCERATE KINASE"/>
    <property type="match status" value="1"/>
</dbReference>
<dbReference type="Gene3D" id="3.90.1510.10">
    <property type="entry name" value="Glycerate kinase, domain 2"/>
    <property type="match status" value="1"/>
</dbReference>
<dbReference type="InterPro" id="IPR036129">
    <property type="entry name" value="Glycerate_kinase_sf"/>
</dbReference>
<evidence type="ECO:0000256" key="2">
    <source>
        <dbReference type="ARBA" id="ARBA00022679"/>
    </source>
</evidence>
<dbReference type="Proteomes" id="UP001500603">
    <property type="component" value="Unassembled WGS sequence"/>
</dbReference>
<dbReference type="NCBIfam" id="TIGR00045">
    <property type="entry name" value="glycerate kinase"/>
    <property type="match status" value="1"/>
</dbReference>
<sequence>MRVVLLLAMVVRRDNRRTTADNVEMTRTPTRRVILAPDKFKGSLTAAEVAAALATGITRVAPHSDVRRVPIADGGDGTVEAFVAAGWRKVELTAPGPTGVDGVTSYAVLGTKAVVELASVVGAQRLPEGALDALGASTFGLGVVLAHALEHGCTDIVLGLGGSSSTDGGAGMVRALGGRVLDMEGRDLPGGGAALVDAAAVDLTGLHPAIAAARFTLACDVDNPLLGLSGATAIYAPQKGATSTDLELLERALTNWARLVGPEYADAPGAGAAGGTGFGAMAVLGARMRSGIEAILELLDFPTLLAGAELVVTGEGSLDAQSLHGKAPVGVSKAARSAGVAAVAVAGRCLLGPNELRDAGFRTCHSLADLEPDLARSIAEAPALLERIGERIADKL</sequence>
<keyword evidence="6" id="KW-1185">Reference proteome</keyword>
<protein>
    <submittedName>
        <fullName evidence="5">Glycerate kinase</fullName>
    </submittedName>
</protein>
<dbReference type="SUPFAM" id="SSF110738">
    <property type="entry name" value="Glycerate kinase I"/>
    <property type="match status" value="1"/>
</dbReference>
<comment type="similarity">
    <text evidence="1 4">Belongs to the glycerate kinase type-1 family.</text>
</comment>
<keyword evidence="3 4" id="KW-0418">Kinase</keyword>
<dbReference type="InterPro" id="IPR018197">
    <property type="entry name" value="Glycerate_kinase_RE-like"/>
</dbReference>
<evidence type="ECO:0000256" key="4">
    <source>
        <dbReference type="PIRNR" id="PIRNR006078"/>
    </source>
</evidence>
<evidence type="ECO:0000256" key="1">
    <source>
        <dbReference type="ARBA" id="ARBA00006284"/>
    </source>
</evidence>
<dbReference type="InterPro" id="IPR004381">
    <property type="entry name" value="Glycerate_kinase"/>
</dbReference>
<dbReference type="PANTHER" id="PTHR21599:SF0">
    <property type="entry name" value="GLYCERATE KINASE"/>
    <property type="match status" value="1"/>
</dbReference>
<comment type="caution">
    <text evidence="5">The sequence shown here is derived from an EMBL/GenBank/DDBJ whole genome shotgun (WGS) entry which is preliminary data.</text>
</comment>
<name>A0ABP9JVW9_9NOCA</name>
<dbReference type="InterPro" id="IPR018193">
    <property type="entry name" value="Glyc_kinase_flavodox-like_fold"/>
</dbReference>
<dbReference type="EMBL" id="BAABJM010000001">
    <property type="protein sequence ID" value="GAA5045722.1"/>
    <property type="molecule type" value="Genomic_DNA"/>
</dbReference>
<dbReference type="Gene3D" id="3.40.50.10350">
    <property type="entry name" value="Glycerate kinase, domain 1"/>
    <property type="match status" value="1"/>
</dbReference>